<feature type="region of interest" description="Disordered" evidence="1">
    <location>
        <begin position="350"/>
        <end position="393"/>
    </location>
</feature>
<reference evidence="2 3" key="1">
    <citation type="submission" date="2018-03" db="EMBL/GenBank/DDBJ databases">
        <authorList>
            <person name="Guldener U."/>
        </authorList>
    </citation>
    <scope>NUCLEOTIDE SEQUENCE [LARGE SCALE GENOMIC DNA]</scope>
    <source>
        <strain evidence="2 3">DAOM196992</strain>
    </source>
</reference>
<feature type="region of interest" description="Disordered" evidence="1">
    <location>
        <begin position="107"/>
        <end position="178"/>
    </location>
</feature>
<feature type="compositionally biased region" description="Low complexity" evidence="1">
    <location>
        <begin position="128"/>
        <end position="158"/>
    </location>
</feature>
<name>A0A5C3FD63_9BASI</name>
<dbReference type="Proteomes" id="UP000323386">
    <property type="component" value="Unassembled WGS sequence"/>
</dbReference>
<keyword evidence="3" id="KW-1185">Reference proteome</keyword>
<proteinExistence type="predicted"/>
<evidence type="ECO:0000313" key="2">
    <source>
        <dbReference type="EMBL" id="SPO42298.1"/>
    </source>
</evidence>
<sequence>MTKVDKECILVDCCEYVDWHWARSPFGAAARRDLVAGIRQQDNWKVRYELAAKHEKEEQARAEARSLLFCYETPGDWVLCASAARAQKRSPLEAKIRALDAMASLEDSASASRNGPAPIDTDGISGDEATTAPEETAAPASNAAATADGPVVAADDGAQPAAWGSGVEESAPSDAPGLDFLSSKNRVVAGHTMAEVIAYAHARPVTTLLAEVRLDCLSPWILEAKIFLSRVQLHVGRRWNELPQHRRERPVPCDNCVRLGINKKPVLSCTGCYERRKGCVAASSDGSGVPMPFALDLLAAYYAQGRVEDAILRLADGLPRGQLPVRLPQGMAQDICVSIVEESDAQVAAAAEREGEMVATEPEAGPSRPRTRASQVSVAEEVDDDEDDLYLEE</sequence>
<evidence type="ECO:0000256" key="1">
    <source>
        <dbReference type="SAM" id="MobiDB-lite"/>
    </source>
</evidence>
<dbReference type="AlphaFoldDB" id="A0A5C3FD63"/>
<protein>
    <submittedName>
        <fullName evidence="2">Uncharacterized protein</fullName>
    </submittedName>
</protein>
<organism evidence="2 3">
    <name type="scientific">Pseudozyma flocculosa</name>
    <dbReference type="NCBI Taxonomy" id="84751"/>
    <lineage>
        <taxon>Eukaryota</taxon>
        <taxon>Fungi</taxon>
        <taxon>Dikarya</taxon>
        <taxon>Basidiomycota</taxon>
        <taxon>Ustilaginomycotina</taxon>
        <taxon>Ustilaginomycetes</taxon>
        <taxon>Ustilaginales</taxon>
        <taxon>Ustilaginaceae</taxon>
        <taxon>Pseudozyma</taxon>
    </lineage>
</organism>
<gene>
    <name evidence="2" type="ORF">PSFLO_07781</name>
</gene>
<evidence type="ECO:0000313" key="3">
    <source>
        <dbReference type="Proteomes" id="UP000323386"/>
    </source>
</evidence>
<dbReference type="EMBL" id="OOIP01000122">
    <property type="protein sequence ID" value="SPO42298.1"/>
    <property type="molecule type" value="Genomic_DNA"/>
</dbReference>
<accession>A0A5C3FD63</accession>
<feature type="compositionally biased region" description="Acidic residues" evidence="1">
    <location>
        <begin position="380"/>
        <end position="393"/>
    </location>
</feature>